<dbReference type="Proteomes" id="UP000460549">
    <property type="component" value="Unassembled WGS sequence"/>
</dbReference>
<dbReference type="PANTHER" id="PTHR32438">
    <property type="entry name" value="4-ALPHA-GLUCANOTRANSFERASE DPE1, CHLOROPLASTIC/AMYLOPLASTIC"/>
    <property type="match status" value="1"/>
</dbReference>
<dbReference type="InterPro" id="IPR003385">
    <property type="entry name" value="Glyco_hydro_77"/>
</dbReference>
<gene>
    <name evidence="11" type="primary">malQ</name>
    <name evidence="11" type="ORF">FYJ80_06450</name>
</gene>
<comment type="caution">
    <text evidence="11">The sequence shown here is derived from an EMBL/GenBank/DDBJ whole genome shotgun (WGS) entry which is preliminary data.</text>
</comment>
<comment type="catalytic activity">
    <reaction evidence="1 10">
        <text>Transfers a segment of a (1-&gt;4)-alpha-D-glucan to a new position in an acceptor, which may be glucose or a (1-&gt;4)-alpha-D-glucan.</text>
        <dbReference type="EC" id="2.4.1.25"/>
    </reaction>
</comment>
<evidence type="ECO:0000256" key="8">
    <source>
        <dbReference type="ARBA" id="ARBA00031423"/>
    </source>
</evidence>
<organism evidence="11 12">
    <name type="scientific">Bullifex porci</name>
    <dbReference type="NCBI Taxonomy" id="2606638"/>
    <lineage>
        <taxon>Bacteria</taxon>
        <taxon>Pseudomonadati</taxon>
        <taxon>Spirochaetota</taxon>
        <taxon>Spirochaetia</taxon>
        <taxon>Spirochaetales</taxon>
        <taxon>Spirochaetaceae</taxon>
        <taxon>Bullifex</taxon>
    </lineage>
</organism>
<evidence type="ECO:0000256" key="10">
    <source>
        <dbReference type="RuleBase" id="RU361207"/>
    </source>
</evidence>
<evidence type="ECO:0000256" key="2">
    <source>
        <dbReference type="ARBA" id="ARBA00005684"/>
    </source>
</evidence>
<proteinExistence type="inferred from homology"/>
<dbReference type="GO" id="GO:0005975">
    <property type="term" value="P:carbohydrate metabolic process"/>
    <property type="evidence" value="ECO:0007669"/>
    <property type="project" value="InterPro"/>
</dbReference>
<comment type="similarity">
    <text evidence="2 10">Belongs to the disproportionating enzyme family.</text>
</comment>
<dbReference type="SUPFAM" id="SSF51445">
    <property type="entry name" value="(Trans)glycosidases"/>
    <property type="match status" value="1"/>
</dbReference>
<evidence type="ECO:0000256" key="5">
    <source>
        <dbReference type="ARBA" id="ARBA00022676"/>
    </source>
</evidence>
<dbReference type="NCBIfam" id="TIGR00217">
    <property type="entry name" value="malQ"/>
    <property type="match status" value="1"/>
</dbReference>
<evidence type="ECO:0000256" key="4">
    <source>
        <dbReference type="ARBA" id="ARBA00020295"/>
    </source>
</evidence>
<keyword evidence="6 10" id="KW-0808">Transferase</keyword>
<protein>
    <recommendedName>
        <fullName evidence="4 10">4-alpha-glucanotransferase</fullName>
        <ecNumber evidence="3 10">2.4.1.25</ecNumber>
    </recommendedName>
    <alternativeName>
        <fullName evidence="8 10">Amylomaltase</fullName>
    </alternativeName>
    <alternativeName>
        <fullName evidence="9 10">Disproportionating enzyme</fullName>
    </alternativeName>
</protein>
<keyword evidence="12" id="KW-1185">Reference proteome</keyword>
<dbReference type="InterPro" id="IPR017853">
    <property type="entry name" value="GH"/>
</dbReference>
<evidence type="ECO:0000256" key="9">
    <source>
        <dbReference type="ARBA" id="ARBA00031501"/>
    </source>
</evidence>
<evidence type="ECO:0000256" key="6">
    <source>
        <dbReference type="ARBA" id="ARBA00022679"/>
    </source>
</evidence>
<dbReference type="PANTHER" id="PTHR32438:SF5">
    <property type="entry name" value="4-ALPHA-GLUCANOTRANSFERASE DPE1, CHLOROPLASTIC_AMYLOPLASTIC"/>
    <property type="match status" value="1"/>
</dbReference>
<dbReference type="EMBL" id="VUNN01000011">
    <property type="protein sequence ID" value="MSU06421.1"/>
    <property type="molecule type" value="Genomic_DNA"/>
</dbReference>
<dbReference type="AlphaFoldDB" id="A0A7X2PCQ2"/>
<sequence>MKKNIRKAGVLLHPTSLPTKYGVGTIGKSAYDFVDKLYKAHVTLWQILPLGPTGFGDSPYAARSTFAGNEILIDLDSLYENELLDVTDLVGKAFSCDRVDYGKAREFKMPLLKKAAERFLKSPSPDYEEFKAEKAWWLDDYALYQVLVDTFNDSRWFCAWPKDLKLRKKSALNKVIKEKSYEIELYKVYQYFFFKQWNALKAYANEKGIEIIGDIPIFVAPDSVDAWTNTKLLKLDENCDQEVSSGVPPDAFSATGQLWGNPLYRWSEHEKSDFSWWVSRVRETLKMCDIVRIDHFRGFAACWEVPADEDTALNGKWVEAPGQKLIDAIKSELGEDLPIIAEDLGVITEDVEALRDNNNLPGMKILQFAFAYNDDGTYDTTNAYLPHNCDYNSVIYTGTHDNNTTRGWYFSLNDRDKDYVRRYLESGDDDVVYKLIKEAIASRCKYAIIPMQDLLYLDSDGRMNVPSTCGTSNWSWLMDQKALDDEHNLDRFCYYIDLYGRYDA</sequence>
<dbReference type="NCBIfam" id="NF011079">
    <property type="entry name" value="PRK14508.1-2"/>
    <property type="match status" value="1"/>
</dbReference>
<name>A0A7X2PCQ2_9SPIO</name>
<keyword evidence="7 10" id="KW-0119">Carbohydrate metabolism</keyword>
<dbReference type="EC" id="2.4.1.25" evidence="3 10"/>
<evidence type="ECO:0000313" key="11">
    <source>
        <dbReference type="EMBL" id="MSU06421.1"/>
    </source>
</evidence>
<dbReference type="RefSeq" id="WP_154425391.1">
    <property type="nucleotide sequence ID" value="NZ_VUNN01000011.1"/>
</dbReference>
<evidence type="ECO:0000256" key="3">
    <source>
        <dbReference type="ARBA" id="ARBA00012560"/>
    </source>
</evidence>
<accession>A0A7X2PCQ2</accession>
<evidence type="ECO:0000256" key="7">
    <source>
        <dbReference type="ARBA" id="ARBA00023277"/>
    </source>
</evidence>
<keyword evidence="5 10" id="KW-0328">Glycosyltransferase</keyword>
<dbReference type="Pfam" id="PF02446">
    <property type="entry name" value="Glyco_hydro_77"/>
    <property type="match status" value="1"/>
</dbReference>
<evidence type="ECO:0000256" key="1">
    <source>
        <dbReference type="ARBA" id="ARBA00000439"/>
    </source>
</evidence>
<reference evidence="11 12" key="1">
    <citation type="submission" date="2019-08" db="EMBL/GenBank/DDBJ databases">
        <title>In-depth cultivation of the pig gut microbiome towards novel bacterial diversity and tailored functional studies.</title>
        <authorList>
            <person name="Wylensek D."/>
            <person name="Hitch T.C.A."/>
            <person name="Clavel T."/>
        </authorList>
    </citation>
    <scope>NUCLEOTIDE SEQUENCE [LARGE SCALE GENOMIC DNA]</scope>
    <source>
        <strain evidence="11 12">NM-380-WT-3C1</strain>
    </source>
</reference>
<evidence type="ECO:0000313" key="12">
    <source>
        <dbReference type="Proteomes" id="UP000460549"/>
    </source>
</evidence>
<dbReference type="GO" id="GO:0004134">
    <property type="term" value="F:4-alpha-glucanotransferase activity"/>
    <property type="evidence" value="ECO:0007669"/>
    <property type="project" value="UniProtKB-EC"/>
</dbReference>
<dbReference type="Gene3D" id="3.20.20.80">
    <property type="entry name" value="Glycosidases"/>
    <property type="match status" value="1"/>
</dbReference>
<dbReference type="NCBIfam" id="NF011080">
    <property type="entry name" value="PRK14508.1-3"/>
    <property type="match status" value="1"/>
</dbReference>